<reference evidence="2 3" key="1">
    <citation type="submission" date="2020-01" db="EMBL/GenBank/DDBJ databases">
        <authorList>
            <person name="Wang S."/>
        </authorList>
    </citation>
    <scope>NUCLEOTIDE SEQUENCE [LARGE SCALE GENOMIC DNA]</scope>
    <source>
        <strain evidence="2 3">D151-2-6</strain>
    </source>
</reference>
<evidence type="ECO:0000256" key="1">
    <source>
        <dbReference type="SAM" id="Phobius"/>
    </source>
</evidence>
<keyword evidence="1" id="KW-0472">Membrane</keyword>
<accession>A0AB37E776</accession>
<feature type="transmembrane region" description="Helical" evidence="1">
    <location>
        <begin position="80"/>
        <end position="103"/>
    </location>
</feature>
<gene>
    <name evidence="2" type="ORF">GYM46_08235</name>
</gene>
<organism evidence="2 3">
    <name type="scientific">Brevundimonas mediterranea</name>
    <dbReference type="NCBI Taxonomy" id="74329"/>
    <lineage>
        <taxon>Bacteria</taxon>
        <taxon>Pseudomonadati</taxon>
        <taxon>Pseudomonadota</taxon>
        <taxon>Alphaproteobacteria</taxon>
        <taxon>Caulobacterales</taxon>
        <taxon>Caulobacteraceae</taxon>
        <taxon>Brevundimonas</taxon>
    </lineage>
</organism>
<name>A0AB37E776_9CAUL</name>
<dbReference type="KEGG" id="bmed:GYM46_08235"/>
<sequence>MKYAEMWQTPLAIAATLIVLLPILIAAFVAAACLDFLQRLTGTWEGDGLSFYLVGIQWGFAAAGAVFCPHLLFRRANPYVVAWALIGLVAAVLLFLAVGTFINGDPASFNQWLTFVSIPVGTGIGALSGAQAVRRRTPKSADALAQPSRVLP</sequence>
<feature type="transmembrane region" description="Helical" evidence="1">
    <location>
        <begin position="49"/>
        <end position="73"/>
    </location>
</feature>
<dbReference type="AlphaFoldDB" id="A0AB37E776"/>
<dbReference type="PROSITE" id="PS51257">
    <property type="entry name" value="PROKAR_LIPOPROTEIN"/>
    <property type="match status" value="1"/>
</dbReference>
<dbReference type="EMBL" id="CP048751">
    <property type="protein sequence ID" value="QIH72939.1"/>
    <property type="molecule type" value="Genomic_DNA"/>
</dbReference>
<evidence type="ECO:0000313" key="2">
    <source>
        <dbReference type="EMBL" id="QIH72939.1"/>
    </source>
</evidence>
<feature type="transmembrane region" description="Helical" evidence="1">
    <location>
        <begin position="12"/>
        <end position="37"/>
    </location>
</feature>
<proteinExistence type="predicted"/>
<feature type="transmembrane region" description="Helical" evidence="1">
    <location>
        <begin position="109"/>
        <end position="130"/>
    </location>
</feature>
<protein>
    <submittedName>
        <fullName evidence="2">Uncharacterized protein</fullName>
    </submittedName>
</protein>
<keyword evidence="1" id="KW-0812">Transmembrane</keyword>
<dbReference type="RefSeq" id="WP_156796488.1">
    <property type="nucleotide sequence ID" value="NZ_CP048751.1"/>
</dbReference>
<keyword evidence="1" id="KW-1133">Transmembrane helix</keyword>
<dbReference type="Proteomes" id="UP000501325">
    <property type="component" value="Chromosome"/>
</dbReference>
<evidence type="ECO:0000313" key="3">
    <source>
        <dbReference type="Proteomes" id="UP000501325"/>
    </source>
</evidence>